<dbReference type="KEGG" id="msf:IT882_15005"/>
<dbReference type="RefSeq" id="WP_195692509.1">
    <property type="nucleotide sequence ID" value="NZ_CP064760.1"/>
</dbReference>
<dbReference type="EMBL" id="CP064760">
    <property type="protein sequence ID" value="QPE04431.1"/>
    <property type="molecule type" value="Genomic_DNA"/>
</dbReference>
<name>A0A7S8RHJ9_9MICO</name>
<dbReference type="Proteomes" id="UP000594480">
    <property type="component" value="Chromosome"/>
</dbReference>
<dbReference type="AlphaFoldDB" id="A0A7S8RHJ9"/>
<protein>
    <recommendedName>
        <fullName evidence="3">ATP-binding protein</fullName>
    </recommendedName>
</protein>
<keyword evidence="2" id="KW-1185">Reference proteome</keyword>
<evidence type="ECO:0008006" key="3">
    <source>
        <dbReference type="Google" id="ProtNLM"/>
    </source>
</evidence>
<proteinExistence type="predicted"/>
<gene>
    <name evidence="1" type="ORF">IT882_15005</name>
</gene>
<reference evidence="1 2" key="1">
    <citation type="submission" date="2020-11" db="EMBL/GenBank/DDBJ databases">
        <title>Amino acid is mineralized and recycled by bacteria in oceanic microbiome.</title>
        <authorList>
            <person name="Zheng L.Y."/>
        </authorList>
    </citation>
    <scope>NUCLEOTIDE SEQUENCE [LARGE SCALE GENOMIC DNA]</scope>
    <source>
        <strain evidence="1 2">A32-1</strain>
    </source>
</reference>
<evidence type="ECO:0000313" key="2">
    <source>
        <dbReference type="Proteomes" id="UP000594480"/>
    </source>
</evidence>
<evidence type="ECO:0000313" key="1">
    <source>
        <dbReference type="EMBL" id="QPE04431.1"/>
    </source>
</evidence>
<organism evidence="1 2">
    <name type="scientific">Microbacterium schleiferi</name>
    <dbReference type="NCBI Taxonomy" id="69362"/>
    <lineage>
        <taxon>Bacteria</taxon>
        <taxon>Bacillati</taxon>
        <taxon>Actinomycetota</taxon>
        <taxon>Actinomycetes</taxon>
        <taxon>Micrococcales</taxon>
        <taxon>Microbacteriaceae</taxon>
        <taxon>Microbacterium</taxon>
    </lineage>
</organism>
<sequence length="76" mass="8463">MDSVLVARPHLLEILDIAPGRVVLTAPAGYGKTVLLDQWDLTREHETIRVRGADLAGPAMDRIRETLHPEASPRRQ</sequence>
<accession>A0A7S8RHJ9</accession>